<evidence type="ECO:0000313" key="6">
    <source>
        <dbReference type="Proteomes" id="UP000238479"/>
    </source>
</evidence>
<dbReference type="InterPro" id="IPR035979">
    <property type="entry name" value="RBD_domain_sf"/>
</dbReference>
<keyword evidence="1" id="KW-0694">RNA-binding</keyword>
<evidence type="ECO:0000259" key="4">
    <source>
        <dbReference type="PROSITE" id="PS51038"/>
    </source>
</evidence>
<dbReference type="Gene3D" id="3.30.70.330">
    <property type="match status" value="1"/>
</dbReference>
<feature type="compositionally biased region" description="Basic and acidic residues" evidence="2">
    <location>
        <begin position="452"/>
        <end position="463"/>
    </location>
</feature>
<organism evidence="5 6">
    <name type="scientific">Rosa chinensis</name>
    <name type="common">China rose</name>
    <dbReference type="NCBI Taxonomy" id="74649"/>
    <lineage>
        <taxon>Eukaryota</taxon>
        <taxon>Viridiplantae</taxon>
        <taxon>Streptophyta</taxon>
        <taxon>Embryophyta</taxon>
        <taxon>Tracheophyta</taxon>
        <taxon>Spermatophyta</taxon>
        <taxon>Magnoliopsida</taxon>
        <taxon>eudicotyledons</taxon>
        <taxon>Gunneridae</taxon>
        <taxon>Pentapetalae</taxon>
        <taxon>rosids</taxon>
        <taxon>fabids</taxon>
        <taxon>Rosales</taxon>
        <taxon>Rosaceae</taxon>
        <taxon>Rosoideae</taxon>
        <taxon>Rosoideae incertae sedis</taxon>
        <taxon>Rosa</taxon>
    </lineage>
</organism>
<dbReference type="Gramene" id="PRQ27468">
    <property type="protein sequence ID" value="PRQ27468"/>
    <property type="gene ID" value="RchiOBHm_Chr6g0305631"/>
</dbReference>
<feature type="compositionally biased region" description="Polar residues" evidence="2">
    <location>
        <begin position="291"/>
        <end position="302"/>
    </location>
</feature>
<dbReference type="PANTHER" id="PTHR47073:SF2">
    <property type="entry name" value="PROTEIN ANTI-SILENCING 1"/>
    <property type="match status" value="1"/>
</dbReference>
<dbReference type="SMART" id="SM00439">
    <property type="entry name" value="BAH"/>
    <property type="match status" value="1"/>
</dbReference>
<dbReference type="InterPro" id="IPR001025">
    <property type="entry name" value="BAH_dom"/>
</dbReference>
<feature type="compositionally biased region" description="Low complexity" evidence="2">
    <location>
        <begin position="590"/>
        <end position="599"/>
    </location>
</feature>
<feature type="compositionally biased region" description="Basic and acidic residues" evidence="2">
    <location>
        <begin position="562"/>
        <end position="589"/>
    </location>
</feature>
<dbReference type="Pfam" id="PF01426">
    <property type="entry name" value="BAH"/>
    <property type="match status" value="1"/>
</dbReference>
<dbReference type="STRING" id="74649.A0A2P6PZV6"/>
<dbReference type="PANTHER" id="PTHR47073">
    <property type="entry name" value="PROTEIN ANTI-SILENCING 1"/>
    <property type="match status" value="1"/>
</dbReference>
<evidence type="ECO:0000256" key="1">
    <source>
        <dbReference type="PROSITE-ProRule" id="PRU00176"/>
    </source>
</evidence>
<feature type="region of interest" description="Disordered" evidence="2">
    <location>
        <begin position="331"/>
        <end position="525"/>
    </location>
</feature>
<dbReference type="Proteomes" id="UP000238479">
    <property type="component" value="Chromosome 6"/>
</dbReference>
<dbReference type="FunFam" id="2.30.30.490:FF:000017">
    <property type="entry name" value="Bromo-adjacent homology (BAH) domain-containing protein"/>
    <property type="match status" value="1"/>
</dbReference>
<feature type="compositionally biased region" description="Basic and acidic residues" evidence="2">
    <location>
        <begin position="416"/>
        <end position="426"/>
    </location>
</feature>
<dbReference type="OMA" id="CEISNFL"/>
<dbReference type="InterPro" id="IPR012677">
    <property type="entry name" value="Nucleotide-bd_a/b_plait_sf"/>
</dbReference>
<evidence type="ECO:0000256" key="2">
    <source>
        <dbReference type="SAM" id="MobiDB-lite"/>
    </source>
</evidence>
<keyword evidence="6" id="KW-1185">Reference proteome</keyword>
<feature type="domain" description="BAH" evidence="4">
    <location>
        <begin position="70"/>
        <end position="195"/>
    </location>
</feature>
<dbReference type="InterPro" id="IPR000504">
    <property type="entry name" value="RRM_dom"/>
</dbReference>
<dbReference type="PROSITE" id="PS51038">
    <property type="entry name" value="BAH"/>
    <property type="match status" value="1"/>
</dbReference>
<dbReference type="EMBL" id="PDCK01000044">
    <property type="protein sequence ID" value="PRQ27468.1"/>
    <property type="molecule type" value="Genomic_DNA"/>
</dbReference>
<gene>
    <name evidence="5" type="ORF">RchiOBHm_Chr6g0305631</name>
</gene>
<dbReference type="AlphaFoldDB" id="A0A2P6PZV6"/>
<feature type="compositionally biased region" description="Polar residues" evidence="2">
    <location>
        <begin position="537"/>
        <end position="555"/>
    </location>
</feature>
<name>A0A2P6PZV6_ROSCH</name>
<feature type="region of interest" description="Disordered" evidence="2">
    <location>
        <begin position="277"/>
        <end position="312"/>
    </location>
</feature>
<evidence type="ECO:0000313" key="5">
    <source>
        <dbReference type="EMBL" id="PRQ27468.1"/>
    </source>
</evidence>
<dbReference type="GO" id="GO:0003682">
    <property type="term" value="F:chromatin binding"/>
    <property type="evidence" value="ECO:0007669"/>
    <property type="project" value="InterPro"/>
</dbReference>
<dbReference type="PROSITE" id="PS50102">
    <property type="entry name" value="RRM"/>
    <property type="match status" value="1"/>
</dbReference>
<dbReference type="InterPro" id="IPR043151">
    <property type="entry name" value="BAH_sf"/>
</dbReference>
<dbReference type="Gene3D" id="2.30.30.490">
    <property type="match status" value="1"/>
</dbReference>
<proteinExistence type="predicted"/>
<feature type="compositionally biased region" description="Basic and acidic residues" evidence="2">
    <location>
        <begin position="281"/>
        <end position="290"/>
    </location>
</feature>
<reference evidence="5 6" key="1">
    <citation type="journal article" date="2018" name="Nat. Genet.">
        <title>The Rosa genome provides new insights in the design of modern roses.</title>
        <authorList>
            <person name="Bendahmane M."/>
        </authorList>
    </citation>
    <scope>NUCLEOTIDE SEQUENCE [LARGE SCALE GENOMIC DNA]</scope>
    <source>
        <strain evidence="6">cv. Old Blush</strain>
    </source>
</reference>
<feature type="domain" description="RRM" evidence="3">
    <location>
        <begin position="638"/>
        <end position="721"/>
    </location>
</feature>
<evidence type="ECO:0000259" key="3">
    <source>
        <dbReference type="PROSITE" id="PS50102"/>
    </source>
</evidence>
<comment type="caution">
    <text evidence="5">The sequence shown here is derived from an EMBL/GenBank/DDBJ whole genome shotgun (WGS) entry which is preliminary data.</text>
</comment>
<dbReference type="CDD" id="cd00590">
    <property type="entry name" value="RRM_SF"/>
    <property type="match status" value="1"/>
</dbReference>
<feature type="compositionally biased region" description="Basic and acidic residues" evidence="2">
    <location>
        <begin position="476"/>
        <end position="503"/>
    </location>
</feature>
<sequence>MILGRRELPSVLSDQKQQPLSVSQVVERPARRMVKVEETEGPEFKWGMKKAIGGKNKATQFYKSFTFDGEQYDLYDCVYLYKEGEPEPEIGKIIKIWETPQRIRRVKILWFFRPCEIINFLGDEEILENELFLASGVGTGLYNLNPVEAIAGKCNVLCISKDKEDPQPSDEELQKADFVFYRTFDVSLQKIMDKIEGKIADVDVKFLFSRMNIQKPAGDLNVDLGKNKVCGNDTTSNETMVPSKQNSFKEHINLETTGNSFDKHKLCVEKRMSAVGLESSEMDKTDERQQDMSSPKTILSSKGKSREEEVNLDNVLPRKLEVEETISTKEVGDLDNRPTKKVKLDTSKASSDDRNSHEQRHVEAEENSNNRKSNAILEHTQLEKANTNASQSSEHKHKINANGSYMKDLSPIASPVDERCKRKGVEDTIGTSKSHTKKMKPDVNAMIPSNDKLPKSLHGDSKSKAQKALSPSSSTIDDKCKRKDGGESLVVDKDSKKKMKFGDKATSLSTSKPPRPTPRPPKNKVQKFDGQVLEVTQHSDASNVDGNDNKTSSPNAFGFDDSLGKHKAPFEKMKSDLKAPRLSNRELREQSSTQSQNKSQKLDGQVVEVTQRPGADRRKWFKKFPWQERMQAAHEQGTLILLQNLDPAYTSAEVEDIVWNGLGESCTAKMIQQTANSSPYSGQALVIFKTRETAQKVVRKLDEGCLLLSNGRPLVGSTATTPCSTERKAHFFGHLAIDKLRHPMLNEREMKEAVSTSHFSQPNTIEYDMSMEWCAQQEKSDLLWKNLYKQQWKEVRELKTKFKAK</sequence>
<feature type="compositionally biased region" description="Polar residues" evidence="2">
    <location>
        <begin position="383"/>
        <end position="392"/>
    </location>
</feature>
<feature type="compositionally biased region" description="Basic and acidic residues" evidence="2">
    <location>
        <begin position="331"/>
        <end position="364"/>
    </location>
</feature>
<feature type="region of interest" description="Disordered" evidence="2">
    <location>
        <begin position="537"/>
        <end position="611"/>
    </location>
</feature>
<dbReference type="GO" id="GO:0003723">
    <property type="term" value="F:RNA binding"/>
    <property type="evidence" value="ECO:0007669"/>
    <property type="project" value="UniProtKB-UniRule"/>
</dbReference>
<dbReference type="SUPFAM" id="SSF54928">
    <property type="entry name" value="RNA-binding domain, RBD"/>
    <property type="match status" value="1"/>
</dbReference>
<accession>A0A2P6PZV6</accession>
<protein>
    <submittedName>
        <fullName evidence="5">Putative BAH domain, nucleotide-binding alpha-beta plait domain-containing protein</fullName>
    </submittedName>
</protein>